<proteinExistence type="predicted"/>
<comment type="caution">
    <text evidence="1">The sequence shown here is derived from an EMBL/GenBank/DDBJ whole genome shotgun (WGS) entry which is preliminary data.</text>
</comment>
<evidence type="ECO:0000313" key="2">
    <source>
        <dbReference type="Proteomes" id="UP000179069"/>
    </source>
</evidence>
<dbReference type="Proteomes" id="UP000179069">
    <property type="component" value="Unassembled WGS sequence"/>
</dbReference>
<name>A0A1G1VMT1_9BACT</name>
<accession>A0A1G1VMT1</accession>
<evidence type="ECO:0000313" key="1">
    <source>
        <dbReference type="EMBL" id="OGY16695.1"/>
    </source>
</evidence>
<dbReference type="AlphaFoldDB" id="A0A1G1VMT1"/>
<gene>
    <name evidence="1" type="ORF">A2785_01915</name>
</gene>
<reference evidence="1 2" key="1">
    <citation type="journal article" date="2016" name="Nat. Commun.">
        <title>Thousands of microbial genomes shed light on interconnected biogeochemical processes in an aquifer system.</title>
        <authorList>
            <person name="Anantharaman K."/>
            <person name="Brown C.T."/>
            <person name="Hug L.A."/>
            <person name="Sharon I."/>
            <person name="Castelle C.J."/>
            <person name="Probst A.J."/>
            <person name="Thomas B.C."/>
            <person name="Singh A."/>
            <person name="Wilkins M.J."/>
            <person name="Karaoz U."/>
            <person name="Brodie E.L."/>
            <person name="Williams K.H."/>
            <person name="Hubbard S.S."/>
            <person name="Banfield J.F."/>
        </authorList>
    </citation>
    <scope>NUCLEOTIDE SEQUENCE [LARGE SCALE GENOMIC DNA]</scope>
</reference>
<dbReference type="EMBL" id="MHCI01000012">
    <property type="protein sequence ID" value="OGY16695.1"/>
    <property type="molecule type" value="Genomic_DNA"/>
</dbReference>
<organism evidence="1 2">
    <name type="scientific">Candidatus Chisholmbacteria bacterium RIFCSPHIGHO2_01_FULL_49_18</name>
    <dbReference type="NCBI Taxonomy" id="1797590"/>
    <lineage>
        <taxon>Bacteria</taxon>
        <taxon>Candidatus Chisholmiibacteriota</taxon>
    </lineage>
</organism>
<protein>
    <submittedName>
        <fullName evidence="1">Uncharacterized protein</fullName>
    </submittedName>
</protein>
<sequence length="96" mass="11011">MPEKEMNRLFSKWHTNALLGEKASAKPEDLEELGLNQNEIDDLLAFLGGRSEIDVDTLAAFTDHYNFVNYQQEPSLPIPEHGLRIQFKETPEARLQ</sequence>